<keyword evidence="4" id="KW-0812">Transmembrane</keyword>
<sequence>MVPFVGLSPLSTSLLYLSILIIAVCGIVYELIIGAVSSYLWGDSVFYFSVTIGLYMSAMGLGAFVSKFIKKSLFDVFVFSEILIGGVGGCSALFLFWTHTVGDWYEVSMVAVTLLIGALVGIEIPLLIRIMEQQENLRRNLAHVLTYDYIGGLFGALLFPLFFLPVLGLIKTALVLGVLNVLVALSNFVRHRFLLRFGLPLFLFSLSVSMGLGYFLFTSQTQEELLEQRLYRDQVIFSRQTPYQQITLTRWHKDIRLFINGGLQFSSLDEYRYHESLVHLPFAVVPQAKNLLVLGGGDGLALREILKYAQVKNVTLVDLDPEMTRIFKTEPILLALNQKSLTNPKVKIVNQDAYKFIEQSEAFYDVILVDLPDPSHTALAKLYSREFYHLLGRRLSANGALVTQSTSPFFAREAFWCIHKTLKDTGLFVLPYQVEVPSFGNWGFQLATHYPVLPDTLKIQLKDLKYLNSNTLHVLFTFPEDLYFPLEQLQINTLMHPVLLNYYAKGWNGIR</sequence>
<organism evidence="7 8">
    <name type="scientific">bacterium (Candidatus Blackallbacteria) CG17_big_fil_post_rev_8_21_14_2_50_48_46</name>
    <dbReference type="NCBI Taxonomy" id="2014261"/>
    <lineage>
        <taxon>Bacteria</taxon>
        <taxon>Candidatus Blackallbacteria</taxon>
    </lineage>
</organism>
<keyword evidence="4" id="KW-1133">Transmembrane helix</keyword>
<evidence type="ECO:0000256" key="5">
    <source>
        <dbReference type="PROSITE-ProRule" id="PRU00354"/>
    </source>
</evidence>
<feature type="transmembrane region" description="Helical" evidence="4">
    <location>
        <begin position="109"/>
        <end position="128"/>
    </location>
</feature>
<proteinExistence type="inferred from homology"/>
<comment type="subcellular location">
    <subcellularLocation>
        <location evidence="4">Cell membrane</location>
        <topology evidence="4">Multi-pass membrane protein</topology>
    </subcellularLocation>
</comment>
<dbReference type="GO" id="GO:0004766">
    <property type="term" value="F:spermidine synthase activity"/>
    <property type="evidence" value="ECO:0007669"/>
    <property type="project" value="UniProtKB-UniRule"/>
</dbReference>
<evidence type="ECO:0000256" key="1">
    <source>
        <dbReference type="ARBA" id="ARBA00007867"/>
    </source>
</evidence>
<feature type="transmembrane region" description="Helical" evidence="4">
    <location>
        <begin position="76"/>
        <end position="97"/>
    </location>
</feature>
<evidence type="ECO:0000313" key="8">
    <source>
        <dbReference type="Proteomes" id="UP000231019"/>
    </source>
</evidence>
<dbReference type="Pfam" id="PF01564">
    <property type="entry name" value="Spermine_synth"/>
    <property type="match status" value="1"/>
</dbReference>
<dbReference type="PANTHER" id="PTHR43317:SF1">
    <property type="entry name" value="THERMOSPERMINE SYNTHASE ACAULIS5"/>
    <property type="match status" value="1"/>
</dbReference>
<comment type="subunit">
    <text evidence="4">Homodimer or homotetramer.</text>
</comment>
<comment type="pathway">
    <text evidence="4">Amine and polyamine biosynthesis; spermidine biosynthesis; spermidine from putrescine: step 1/1.</text>
</comment>
<evidence type="ECO:0000256" key="4">
    <source>
        <dbReference type="HAMAP-Rule" id="MF_00198"/>
    </source>
</evidence>
<dbReference type="EC" id="2.5.1.16" evidence="4"/>
<dbReference type="NCBIfam" id="NF037959">
    <property type="entry name" value="MFS_SpdSyn"/>
    <property type="match status" value="1"/>
</dbReference>
<feature type="transmembrane region" description="Helical" evidence="4">
    <location>
        <begin position="197"/>
        <end position="217"/>
    </location>
</feature>
<feature type="transmembrane region" description="Helical" evidence="4">
    <location>
        <begin position="14"/>
        <end position="39"/>
    </location>
</feature>
<feature type="binding site" evidence="4">
    <location>
        <position position="274"/>
    </location>
    <ligand>
        <name>spermidine</name>
        <dbReference type="ChEBI" id="CHEBI:57834"/>
    </ligand>
</feature>
<comment type="similarity">
    <text evidence="1 4">Belongs to the spermidine/spermine synthase family.</text>
</comment>
<keyword evidence="4" id="KW-0472">Membrane</keyword>
<feature type="binding site" evidence="4">
    <location>
        <begin position="352"/>
        <end position="353"/>
    </location>
    <ligand>
        <name>S-methyl-5'-thioadenosine</name>
        <dbReference type="ChEBI" id="CHEBI:17509"/>
    </ligand>
</feature>
<protein>
    <recommendedName>
        <fullName evidence="4">Polyamine aminopropyltransferase</fullName>
    </recommendedName>
    <alternativeName>
        <fullName evidence="4">Putrescine aminopropyltransferase</fullName>
        <shortName evidence="4">PAPT</shortName>
    </alternativeName>
    <alternativeName>
        <fullName evidence="4">Spermidine synthase</fullName>
        <shortName evidence="4">SPDS</shortName>
        <shortName evidence="4">SPDSY</shortName>
        <ecNumber evidence="4">2.5.1.16</ecNumber>
    </alternativeName>
</protein>
<dbReference type="PROSITE" id="PS51006">
    <property type="entry name" value="PABS_2"/>
    <property type="match status" value="1"/>
</dbReference>
<dbReference type="FunFam" id="3.40.50.150:FF:000088">
    <property type="entry name" value="Polyamine aminopropyltransferase"/>
    <property type="match status" value="1"/>
</dbReference>
<dbReference type="Gene3D" id="3.40.50.150">
    <property type="entry name" value="Vaccinia Virus protein VP39"/>
    <property type="match status" value="1"/>
</dbReference>
<dbReference type="NCBIfam" id="NF002956">
    <property type="entry name" value="PRK03612.1"/>
    <property type="match status" value="1"/>
</dbReference>
<evidence type="ECO:0000259" key="6">
    <source>
        <dbReference type="PROSITE" id="PS51006"/>
    </source>
</evidence>
<feature type="binding site" evidence="4">
    <location>
        <position position="318"/>
    </location>
    <ligand>
        <name>S-methyl-5'-thioadenosine</name>
        <dbReference type="ChEBI" id="CHEBI:17509"/>
    </ligand>
</feature>
<keyword evidence="2 4" id="KW-0808">Transferase</keyword>
<comment type="caution">
    <text evidence="4">Lacks conserved residue(s) required for the propagation of feature annotation.</text>
</comment>
<dbReference type="PANTHER" id="PTHR43317">
    <property type="entry name" value="THERMOSPERMINE SYNTHASE ACAULIS5"/>
    <property type="match status" value="1"/>
</dbReference>
<evidence type="ECO:0000313" key="7">
    <source>
        <dbReference type="EMBL" id="PIW19382.1"/>
    </source>
</evidence>
<dbReference type="InterPro" id="IPR030374">
    <property type="entry name" value="PABS"/>
</dbReference>
<feature type="transmembrane region" description="Helical" evidence="4">
    <location>
        <begin position="45"/>
        <end position="64"/>
    </location>
</feature>
<feature type="domain" description="PABS" evidence="6">
    <location>
        <begin position="212"/>
        <end position="449"/>
    </location>
</feature>
<comment type="caution">
    <text evidence="7">The sequence shown here is derived from an EMBL/GenBank/DDBJ whole genome shotgun (WGS) entry which is preliminary data.</text>
</comment>
<dbReference type="GO" id="GO:0008295">
    <property type="term" value="P:spermidine biosynthetic process"/>
    <property type="evidence" value="ECO:0007669"/>
    <property type="project" value="UniProtKB-UniRule"/>
</dbReference>
<dbReference type="Proteomes" id="UP000231019">
    <property type="component" value="Unassembled WGS sequence"/>
</dbReference>
<feature type="binding site" evidence="4">
    <location>
        <position position="244"/>
    </location>
    <ligand>
        <name>S-methyl-5'-thioadenosine</name>
        <dbReference type="ChEBI" id="CHEBI:17509"/>
    </ligand>
</feature>
<accession>A0A2M7GB28</accession>
<dbReference type="HAMAP" id="MF_00198">
    <property type="entry name" value="Spermidine_synth"/>
    <property type="match status" value="1"/>
</dbReference>
<dbReference type="CDD" id="cd02440">
    <property type="entry name" value="AdoMet_MTases"/>
    <property type="match status" value="1"/>
</dbReference>
<evidence type="ECO:0000256" key="2">
    <source>
        <dbReference type="ARBA" id="ARBA00022679"/>
    </source>
</evidence>
<dbReference type="GO" id="GO:0005886">
    <property type="term" value="C:plasma membrane"/>
    <property type="evidence" value="ECO:0007669"/>
    <property type="project" value="UniProtKB-SubCell"/>
</dbReference>
<dbReference type="SUPFAM" id="SSF53335">
    <property type="entry name" value="S-adenosyl-L-methionine-dependent methyltransferases"/>
    <property type="match status" value="1"/>
</dbReference>
<dbReference type="AlphaFoldDB" id="A0A2M7GB28"/>
<dbReference type="InterPro" id="IPR001045">
    <property type="entry name" value="Spermi_synthase"/>
</dbReference>
<feature type="transmembrane region" description="Helical" evidence="4">
    <location>
        <begin position="140"/>
        <end position="162"/>
    </location>
</feature>
<dbReference type="GO" id="GO:0010487">
    <property type="term" value="F:thermospermine synthase activity"/>
    <property type="evidence" value="ECO:0007669"/>
    <property type="project" value="UniProtKB-ARBA"/>
</dbReference>
<name>A0A2M7GB28_9BACT</name>
<comment type="function">
    <text evidence="4">Catalyzes the irreversible transfer of a propylamine group from the amino donor S-adenosylmethioninamine (decarboxy-AdoMet) to putrescine (1,4-diaminobutane) to yield spermidine.</text>
</comment>
<evidence type="ECO:0000256" key="3">
    <source>
        <dbReference type="ARBA" id="ARBA00023115"/>
    </source>
</evidence>
<dbReference type="UniPathway" id="UPA00248">
    <property type="reaction ID" value="UER00314"/>
</dbReference>
<reference evidence="7 8" key="1">
    <citation type="submission" date="2017-09" db="EMBL/GenBank/DDBJ databases">
        <title>Depth-based differentiation of microbial function through sediment-hosted aquifers and enrichment of novel symbionts in the deep terrestrial subsurface.</title>
        <authorList>
            <person name="Probst A.J."/>
            <person name="Ladd B."/>
            <person name="Jarett J.K."/>
            <person name="Geller-Mcgrath D.E."/>
            <person name="Sieber C.M."/>
            <person name="Emerson J.B."/>
            <person name="Anantharaman K."/>
            <person name="Thomas B.C."/>
            <person name="Malmstrom R."/>
            <person name="Stieglmeier M."/>
            <person name="Klingl A."/>
            <person name="Woyke T."/>
            <person name="Ryan C.M."/>
            <person name="Banfield J.F."/>
        </authorList>
    </citation>
    <scope>NUCLEOTIDE SEQUENCE [LARGE SCALE GENOMIC DNA]</scope>
    <source>
        <strain evidence="7">CG17_big_fil_post_rev_8_21_14_2_50_48_46</strain>
    </source>
</reference>
<keyword evidence="4" id="KW-0745">Spermidine biosynthesis</keyword>
<feature type="transmembrane region" description="Helical" evidence="4">
    <location>
        <begin position="168"/>
        <end position="185"/>
    </location>
</feature>
<feature type="active site" description="Proton acceptor" evidence="4 5">
    <location>
        <position position="370"/>
    </location>
</feature>
<feature type="binding site" evidence="4">
    <location>
        <position position="298"/>
    </location>
    <ligand>
        <name>spermidine</name>
        <dbReference type="ChEBI" id="CHEBI:57834"/>
    </ligand>
</feature>
<gene>
    <name evidence="4" type="primary">speE</name>
    <name evidence="7" type="ORF">COW36_00660</name>
</gene>
<comment type="catalytic activity">
    <reaction evidence="4">
        <text>S-adenosyl 3-(methylsulfanyl)propylamine + putrescine = S-methyl-5'-thioadenosine + spermidine + H(+)</text>
        <dbReference type="Rhea" id="RHEA:12721"/>
        <dbReference type="ChEBI" id="CHEBI:15378"/>
        <dbReference type="ChEBI" id="CHEBI:17509"/>
        <dbReference type="ChEBI" id="CHEBI:57443"/>
        <dbReference type="ChEBI" id="CHEBI:57834"/>
        <dbReference type="ChEBI" id="CHEBI:326268"/>
        <dbReference type="EC" id="2.5.1.16"/>
    </reaction>
</comment>
<dbReference type="EMBL" id="PFFQ01000004">
    <property type="protein sequence ID" value="PIW19382.1"/>
    <property type="molecule type" value="Genomic_DNA"/>
</dbReference>
<dbReference type="InterPro" id="IPR029063">
    <property type="entry name" value="SAM-dependent_MTases_sf"/>
</dbReference>
<keyword evidence="4" id="KW-1003">Cell membrane</keyword>
<keyword evidence="3 4" id="KW-0620">Polyamine biosynthesis</keyword>